<feature type="transmembrane region" description="Helical" evidence="1">
    <location>
        <begin position="183"/>
        <end position="205"/>
    </location>
</feature>
<sequence>MARPVMTAGMALGLLILGAAAMGISPVFVRQAEVGPFASAFWRVFAALPLLALWAMVERRGQRRRSAAGRMPVDPRVLGLAGLFFAGDLAFWHLAIVHTTIANATFFACLAPLWVALLSRMTIGEAVGRRTWVGLLICVPGAGLLILQSSTGAGSLLGDSFGLATSLFFGLYFLAVRKARGGLGAGTTTLVSSLVTAAILLPIALYSGEELLPATSTGAMNIAALGLVSHAGGQGLLSIALGVLSASFSSLVIFVEAVAAALFAWVFAGETPQPAQIAGGCIILIGIFVARPRRTIPASSRRVRDDATGVSGR</sequence>
<feature type="transmembrane region" description="Helical" evidence="1">
    <location>
        <begin position="39"/>
        <end position="57"/>
    </location>
</feature>
<feature type="transmembrane region" description="Helical" evidence="1">
    <location>
        <begin position="156"/>
        <end position="176"/>
    </location>
</feature>
<name>A0A6N9TEG8_9HYPH</name>
<dbReference type="InterPro" id="IPR037185">
    <property type="entry name" value="EmrE-like"/>
</dbReference>
<comment type="caution">
    <text evidence="3">The sequence shown here is derived from an EMBL/GenBank/DDBJ whole genome shotgun (WGS) entry which is preliminary data.</text>
</comment>
<feature type="transmembrane region" description="Helical" evidence="1">
    <location>
        <begin position="131"/>
        <end position="150"/>
    </location>
</feature>
<dbReference type="Pfam" id="PF00892">
    <property type="entry name" value="EamA"/>
    <property type="match status" value="2"/>
</dbReference>
<dbReference type="PANTHER" id="PTHR22911">
    <property type="entry name" value="ACYL-MALONYL CONDENSING ENZYME-RELATED"/>
    <property type="match status" value="1"/>
</dbReference>
<feature type="transmembrane region" description="Helical" evidence="1">
    <location>
        <begin position="274"/>
        <end position="292"/>
    </location>
</feature>
<feature type="transmembrane region" description="Helical" evidence="1">
    <location>
        <begin position="235"/>
        <end position="268"/>
    </location>
</feature>
<keyword evidence="1" id="KW-1133">Transmembrane helix</keyword>
<keyword evidence="4" id="KW-1185">Reference proteome</keyword>
<dbReference type="Proteomes" id="UP000469011">
    <property type="component" value="Unassembled WGS sequence"/>
</dbReference>
<proteinExistence type="predicted"/>
<feature type="domain" description="EamA" evidence="2">
    <location>
        <begin position="157"/>
        <end position="289"/>
    </location>
</feature>
<gene>
    <name evidence="3" type="ORF">GTK09_22775</name>
</gene>
<feature type="domain" description="EamA" evidence="2">
    <location>
        <begin position="12"/>
        <end position="146"/>
    </location>
</feature>
<evidence type="ECO:0000313" key="3">
    <source>
        <dbReference type="EMBL" id="NDW07248.1"/>
    </source>
</evidence>
<keyword evidence="1" id="KW-0472">Membrane</keyword>
<accession>A0A6N9TEG8</accession>
<dbReference type="EMBL" id="JAAAMG010000026">
    <property type="protein sequence ID" value="NDW07248.1"/>
    <property type="molecule type" value="Genomic_DNA"/>
</dbReference>
<evidence type="ECO:0000259" key="2">
    <source>
        <dbReference type="Pfam" id="PF00892"/>
    </source>
</evidence>
<evidence type="ECO:0000256" key="1">
    <source>
        <dbReference type="SAM" id="Phobius"/>
    </source>
</evidence>
<feature type="transmembrane region" description="Helical" evidence="1">
    <location>
        <begin position="101"/>
        <end position="119"/>
    </location>
</feature>
<keyword evidence="1" id="KW-0812">Transmembrane</keyword>
<reference evidence="3 4" key="1">
    <citation type="submission" date="2020-01" db="EMBL/GenBank/DDBJ databases">
        <title>Jiella pacifica sp. nov.</title>
        <authorList>
            <person name="Xue Z."/>
            <person name="Zhu S."/>
            <person name="Chen J."/>
            <person name="Yang J."/>
        </authorList>
    </citation>
    <scope>NUCLEOTIDE SEQUENCE [LARGE SCALE GENOMIC DNA]</scope>
    <source>
        <strain evidence="3 4">40Bstr34</strain>
    </source>
</reference>
<feature type="transmembrane region" description="Helical" evidence="1">
    <location>
        <begin position="77"/>
        <end position="95"/>
    </location>
</feature>
<dbReference type="AlphaFoldDB" id="A0A6N9TEG8"/>
<evidence type="ECO:0000313" key="4">
    <source>
        <dbReference type="Proteomes" id="UP000469011"/>
    </source>
</evidence>
<protein>
    <submittedName>
        <fullName evidence="3">EamA family transporter</fullName>
    </submittedName>
</protein>
<dbReference type="GO" id="GO:0016020">
    <property type="term" value="C:membrane"/>
    <property type="evidence" value="ECO:0007669"/>
    <property type="project" value="InterPro"/>
</dbReference>
<organism evidence="3 4">
    <name type="scientific">Jiella pacifica</name>
    <dbReference type="NCBI Taxonomy" id="2696469"/>
    <lineage>
        <taxon>Bacteria</taxon>
        <taxon>Pseudomonadati</taxon>
        <taxon>Pseudomonadota</taxon>
        <taxon>Alphaproteobacteria</taxon>
        <taxon>Hyphomicrobiales</taxon>
        <taxon>Aurantimonadaceae</taxon>
        <taxon>Jiella</taxon>
    </lineage>
</organism>
<dbReference type="SUPFAM" id="SSF103481">
    <property type="entry name" value="Multidrug resistance efflux transporter EmrE"/>
    <property type="match status" value="2"/>
</dbReference>
<dbReference type="InterPro" id="IPR000620">
    <property type="entry name" value="EamA_dom"/>
</dbReference>